<dbReference type="InterPro" id="IPR009057">
    <property type="entry name" value="Homeodomain-like_sf"/>
</dbReference>
<keyword evidence="2 4" id="KW-0238">DNA-binding</keyword>
<reference evidence="6 7" key="1">
    <citation type="submission" date="2020-12" db="EMBL/GenBank/DDBJ databases">
        <title>Novel Thalassolituus-related marine hydrocarbonoclastic bacteria mediated algae-derived hydrocarbons mineralization in twilight zone of the northern South China Sea.</title>
        <authorList>
            <person name="Dong C."/>
        </authorList>
    </citation>
    <scope>NUCLEOTIDE SEQUENCE [LARGE SCALE GENOMIC DNA]</scope>
    <source>
        <strain evidence="6 7">IMCC1826</strain>
    </source>
</reference>
<dbReference type="InterPro" id="IPR036271">
    <property type="entry name" value="Tet_transcr_reg_TetR-rel_C_sf"/>
</dbReference>
<dbReference type="SUPFAM" id="SSF46689">
    <property type="entry name" value="Homeodomain-like"/>
    <property type="match status" value="1"/>
</dbReference>
<name>A0ABS7ZK97_9GAMM</name>
<evidence type="ECO:0000256" key="4">
    <source>
        <dbReference type="PROSITE-ProRule" id="PRU00335"/>
    </source>
</evidence>
<dbReference type="EMBL" id="JAEDAH010000003">
    <property type="protein sequence ID" value="MCA6062142.1"/>
    <property type="molecule type" value="Genomic_DNA"/>
</dbReference>
<dbReference type="SUPFAM" id="SSF48498">
    <property type="entry name" value="Tetracyclin repressor-like, C-terminal domain"/>
    <property type="match status" value="1"/>
</dbReference>
<evidence type="ECO:0000256" key="3">
    <source>
        <dbReference type="ARBA" id="ARBA00023163"/>
    </source>
</evidence>
<dbReference type="PANTHER" id="PTHR47506:SF7">
    <property type="entry name" value="TRANSCRIPTIONAL REGULATORY PROTEIN"/>
    <property type="match status" value="1"/>
</dbReference>
<accession>A0ABS7ZK97</accession>
<keyword evidence="3" id="KW-0804">Transcription</keyword>
<evidence type="ECO:0000259" key="5">
    <source>
        <dbReference type="PROSITE" id="PS50977"/>
    </source>
</evidence>
<sequence length="209" mass="23458">MVRYSSEHKQQTRDSIVREAAVELRRSGPDKVSVALIMKRAGLTHGGFYAHFDSKEALLQTALQWMFTDRQNYFAGLLQRYGQQQGLSRYIDAYLSDMHRNHPESGCPLPALGADVSRLPQALQQAYQDGVASILQTFSQALPEFFQTQREQVARSAFAELSGAILIARSIHCPQEAGQWLRSSRESLKARLQLPLDNPEGQDHVSATE</sequence>
<dbReference type="PROSITE" id="PS01081">
    <property type="entry name" value="HTH_TETR_1"/>
    <property type="match status" value="1"/>
</dbReference>
<organism evidence="6 7">
    <name type="scientific">Thalassolituus marinus</name>
    <dbReference type="NCBI Taxonomy" id="671053"/>
    <lineage>
        <taxon>Bacteria</taxon>
        <taxon>Pseudomonadati</taxon>
        <taxon>Pseudomonadota</taxon>
        <taxon>Gammaproteobacteria</taxon>
        <taxon>Oceanospirillales</taxon>
        <taxon>Oceanospirillaceae</taxon>
        <taxon>Thalassolituus</taxon>
    </lineage>
</organism>
<dbReference type="Pfam" id="PF00440">
    <property type="entry name" value="TetR_N"/>
    <property type="match status" value="1"/>
</dbReference>
<gene>
    <name evidence="6" type="ORF">I9W95_00820</name>
</gene>
<evidence type="ECO:0000313" key="7">
    <source>
        <dbReference type="Proteomes" id="UP000714380"/>
    </source>
</evidence>
<evidence type="ECO:0000256" key="2">
    <source>
        <dbReference type="ARBA" id="ARBA00023125"/>
    </source>
</evidence>
<dbReference type="Proteomes" id="UP000714380">
    <property type="component" value="Unassembled WGS sequence"/>
</dbReference>
<keyword evidence="7" id="KW-1185">Reference proteome</keyword>
<keyword evidence="1" id="KW-0805">Transcription regulation</keyword>
<feature type="DNA-binding region" description="H-T-H motif" evidence="4">
    <location>
        <begin position="33"/>
        <end position="52"/>
    </location>
</feature>
<evidence type="ECO:0000256" key="1">
    <source>
        <dbReference type="ARBA" id="ARBA00023015"/>
    </source>
</evidence>
<comment type="caution">
    <text evidence="6">The sequence shown here is derived from an EMBL/GenBank/DDBJ whole genome shotgun (WGS) entry which is preliminary data.</text>
</comment>
<evidence type="ECO:0000313" key="6">
    <source>
        <dbReference type="EMBL" id="MCA6062142.1"/>
    </source>
</evidence>
<dbReference type="PANTHER" id="PTHR47506">
    <property type="entry name" value="TRANSCRIPTIONAL REGULATORY PROTEIN"/>
    <property type="match status" value="1"/>
</dbReference>
<dbReference type="Gene3D" id="1.10.10.60">
    <property type="entry name" value="Homeodomain-like"/>
    <property type="match status" value="1"/>
</dbReference>
<protein>
    <submittedName>
        <fullName evidence="6">TetR/AcrR family transcriptional regulator</fullName>
    </submittedName>
</protein>
<dbReference type="InterPro" id="IPR001647">
    <property type="entry name" value="HTH_TetR"/>
</dbReference>
<dbReference type="Gene3D" id="1.10.357.10">
    <property type="entry name" value="Tetracycline Repressor, domain 2"/>
    <property type="match status" value="1"/>
</dbReference>
<dbReference type="PROSITE" id="PS50977">
    <property type="entry name" value="HTH_TETR_2"/>
    <property type="match status" value="1"/>
</dbReference>
<dbReference type="InterPro" id="IPR023772">
    <property type="entry name" value="DNA-bd_HTH_TetR-type_CS"/>
</dbReference>
<dbReference type="RefSeq" id="WP_225670764.1">
    <property type="nucleotide sequence ID" value="NZ_JAEDAH010000003.1"/>
</dbReference>
<proteinExistence type="predicted"/>
<feature type="domain" description="HTH tetR-type" evidence="5">
    <location>
        <begin position="10"/>
        <end position="70"/>
    </location>
</feature>